<proteinExistence type="predicted"/>
<evidence type="ECO:0000313" key="1">
    <source>
        <dbReference type="EMBL" id="CUV13188.1"/>
    </source>
</evidence>
<reference evidence="1" key="1">
    <citation type="submission" date="2015-10" db="EMBL/GenBank/DDBJ databases">
        <authorList>
            <person name="Gilbert D.G."/>
        </authorList>
    </citation>
    <scope>NUCLEOTIDE SEQUENCE</scope>
    <source>
        <strain evidence="1">Phyl III-seqv23</strain>
    </source>
</reference>
<name>A0A0S4TSZ0_RALSL</name>
<dbReference type="EMBL" id="LN899819">
    <property type="protein sequence ID" value="CUV13188.1"/>
    <property type="molecule type" value="Genomic_DNA"/>
</dbReference>
<protein>
    <submittedName>
        <fullName evidence="1">Uncharacterized protein</fullName>
    </submittedName>
</protein>
<sequence>MACMRMTVLPARRRHAERQWLDGGRHLPARWRCREVALARPTYDVEIGTSQIALTAVFNISQLQGRQALSQSVAHRSHGAAGSTQGRMLWGFGLVLYWVTKPQPAARS</sequence>
<dbReference type="AlphaFoldDB" id="A0A0S4TSZ0"/>
<organism evidence="1">
    <name type="scientific">Ralstonia solanacearum</name>
    <name type="common">Pseudomonas solanacearum</name>
    <dbReference type="NCBI Taxonomy" id="305"/>
    <lineage>
        <taxon>Bacteria</taxon>
        <taxon>Pseudomonadati</taxon>
        <taxon>Pseudomonadota</taxon>
        <taxon>Betaproteobacteria</taxon>
        <taxon>Burkholderiales</taxon>
        <taxon>Burkholderiaceae</taxon>
        <taxon>Ralstonia</taxon>
        <taxon>Ralstonia solanacearum species complex</taxon>
    </lineage>
</organism>
<accession>A0A0S4TSZ0</accession>
<gene>
    <name evidence="1" type="ORF">RUN39_v1_530032</name>
</gene>